<evidence type="ECO:0000313" key="7">
    <source>
        <dbReference type="Proteomes" id="UP001216579"/>
    </source>
</evidence>
<sequence>MLRSGNGQHRKPRQAPAFVVTAGVTGAGIALPLLGATGAHAATASTWDKVAQCESGGMWSADNGNGSYGGLQMTQDTWERFGGTAYAERPDLASRQQQIAIAEKVLSAQGADTWGGCAVDAGLARGGASAEVDPGTLDPSTDGSWNDSGASGESGLSNSPVLGDGSGVTGSSGSSSSSTSTGSSGSSDSSGSVDASGAPSSDPSSSPSPSSSASSAPSSSASSTPSPSGAGGGGGRHAKPSPSASGSASADPTASGTPSGTLSGAPSSAPADPAPTTSGDRGGDRASRGGVDARQQGPGVDGQESGSYTVQPGDNLTQIATDHSVPGGWPSLYDANKSVVGSNPDLILPGQQLTLR</sequence>
<dbReference type="InterPro" id="IPR036779">
    <property type="entry name" value="LysM_dom_sf"/>
</dbReference>
<evidence type="ECO:0000256" key="3">
    <source>
        <dbReference type="SAM" id="MobiDB-lite"/>
    </source>
</evidence>
<accession>A0ABT5ZV48</accession>
<dbReference type="PANTHER" id="PTHR34700">
    <property type="entry name" value="POTASSIUM BINDING PROTEIN KBP"/>
    <property type="match status" value="1"/>
</dbReference>
<evidence type="ECO:0000313" key="6">
    <source>
        <dbReference type="EMBL" id="MDF3293698.1"/>
    </source>
</evidence>
<feature type="chain" id="PRO_5046430082" evidence="4">
    <location>
        <begin position="42"/>
        <end position="356"/>
    </location>
</feature>
<reference evidence="6 7" key="1">
    <citation type="submission" date="2023-03" db="EMBL/GenBank/DDBJ databases">
        <title>Draft genome sequence of Streptomyces sp. RB6PN23 isolated from peat swamp forest in Thailand.</title>
        <authorList>
            <person name="Klaysubun C."/>
            <person name="Duangmal K."/>
        </authorList>
    </citation>
    <scope>NUCLEOTIDE SEQUENCE [LARGE SCALE GENOMIC DNA]</scope>
    <source>
        <strain evidence="6 7">RB6PN23</strain>
    </source>
</reference>
<dbReference type="CDD" id="cd00118">
    <property type="entry name" value="LysM"/>
    <property type="match status" value="1"/>
</dbReference>
<dbReference type="EMBL" id="JARJBC010000029">
    <property type="protein sequence ID" value="MDF3293698.1"/>
    <property type="molecule type" value="Genomic_DNA"/>
</dbReference>
<dbReference type="SUPFAM" id="SSF53955">
    <property type="entry name" value="Lysozyme-like"/>
    <property type="match status" value="1"/>
</dbReference>
<keyword evidence="4" id="KW-0732">Signal</keyword>
<gene>
    <name evidence="6" type="ORF">P3G67_31690</name>
</gene>
<dbReference type="SMART" id="SM00257">
    <property type="entry name" value="LysM"/>
    <property type="match status" value="1"/>
</dbReference>
<feature type="compositionally biased region" description="Polar residues" evidence="3">
    <location>
        <begin position="138"/>
        <end position="160"/>
    </location>
</feature>
<name>A0ABT5ZV48_9ACTN</name>
<dbReference type="PANTHER" id="PTHR34700:SF4">
    <property type="entry name" value="PHAGE-LIKE ELEMENT PBSX PROTEIN XKDP"/>
    <property type="match status" value="1"/>
</dbReference>
<feature type="region of interest" description="Disordered" evidence="3">
    <location>
        <begin position="127"/>
        <end position="356"/>
    </location>
</feature>
<feature type="signal peptide" evidence="4">
    <location>
        <begin position="1"/>
        <end position="41"/>
    </location>
</feature>
<feature type="domain" description="LysM" evidence="5">
    <location>
        <begin position="306"/>
        <end position="355"/>
    </location>
</feature>
<dbReference type="InterPro" id="IPR023346">
    <property type="entry name" value="Lysozyme-like_dom_sf"/>
</dbReference>
<dbReference type="RefSeq" id="WP_276096581.1">
    <property type="nucleotide sequence ID" value="NZ_JARJBC010000029.1"/>
</dbReference>
<dbReference type="Proteomes" id="UP001216579">
    <property type="component" value="Unassembled WGS sequence"/>
</dbReference>
<evidence type="ECO:0000256" key="1">
    <source>
        <dbReference type="ARBA" id="ARBA00010830"/>
    </source>
</evidence>
<dbReference type="Pfam" id="PF01476">
    <property type="entry name" value="LysM"/>
    <property type="match status" value="1"/>
</dbReference>
<protein>
    <submittedName>
        <fullName evidence="6">Transglycosylase family protein</fullName>
    </submittedName>
</protein>
<dbReference type="Gene3D" id="3.10.350.10">
    <property type="entry name" value="LysM domain"/>
    <property type="match status" value="1"/>
</dbReference>
<dbReference type="Pfam" id="PF06737">
    <property type="entry name" value="Transglycosylas"/>
    <property type="match status" value="1"/>
</dbReference>
<comment type="similarity">
    <text evidence="1">Belongs to the transglycosylase family. Rpf subfamily.</text>
</comment>
<feature type="compositionally biased region" description="Polar residues" evidence="3">
    <location>
        <begin position="304"/>
        <end position="321"/>
    </location>
</feature>
<comment type="caution">
    <text evidence="6">The sequence shown here is derived from an EMBL/GenBank/DDBJ whole genome shotgun (WGS) entry which is preliminary data.</text>
</comment>
<keyword evidence="7" id="KW-1185">Reference proteome</keyword>
<feature type="compositionally biased region" description="Low complexity" evidence="3">
    <location>
        <begin position="171"/>
        <end position="228"/>
    </location>
</feature>
<feature type="compositionally biased region" description="Low complexity" evidence="3">
    <location>
        <begin position="240"/>
        <end position="279"/>
    </location>
</feature>
<dbReference type="CDD" id="cd13925">
    <property type="entry name" value="RPF"/>
    <property type="match status" value="1"/>
</dbReference>
<proteinExistence type="inferred from homology"/>
<dbReference type="PROSITE" id="PS51782">
    <property type="entry name" value="LYSM"/>
    <property type="match status" value="1"/>
</dbReference>
<dbReference type="InterPro" id="IPR018392">
    <property type="entry name" value="LysM"/>
</dbReference>
<evidence type="ECO:0000256" key="4">
    <source>
        <dbReference type="SAM" id="SignalP"/>
    </source>
</evidence>
<dbReference type="SUPFAM" id="SSF54106">
    <property type="entry name" value="LysM domain"/>
    <property type="match status" value="1"/>
</dbReference>
<dbReference type="Gene3D" id="1.10.530.10">
    <property type="match status" value="1"/>
</dbReference>
<evidence type="ECO:0000256" key="2">
    <source>
        <dbReference type="ARBA" id="ARBA00022801"/>
    </source>
</evidence>
<dbReference type="InterPro" id="IPR052196">
    <property type="entry name" value="Bact_Kbp"/>
</dbReference>
<keyword evidence="2" id="KW-0378">Hydrolase</keyword>
<organism evidence="6 7">
    <name type="scientific">Streptomyces silvisoli</name>
    <dbReference type="NCBI Taxonomy" id="3034235"/>
    <lineage>
        <taxon>Bacteria</taxon>
        <taxon>Bacillati</taxon>
        <taxon>Actinomycetota</taxon>
        <taxon>Actinomycetes</taxon>
        <taxon>Kitasatosporales</taxon>
        <taxon>Streptomycetaceae</taxon>
        <taxon>Streptomyces</taxon>
    </lineage>
</organism>
<dbReference type="InterPro" id="IPR010618">
    <property type="entry name" value="RPF"/>
</dbReference>
<evidence type="ECO:0000259" key="5">
    <source>
        <dbReference type="PROSITE" id="PS51782"/>
    </source>
</evidence>